<feature type="compositionally biased region" description="Low complexity" evidence="2">
    <location>
        <begin position="807"/>
        <end position="820"/>
    </location>
</feature>
<dbReference type="Pfam" id="PF14223">
    <property type="entry name" value="Retrotran_gag_2"/>
    <property type="match status" value="1"/>
</dbReference>
<feature type="compositionally biased region" description="Pro residues" evidence="2">
    <location>
        <begin position="783"/>
        <end position="795"/>
    </location>
</feature>
<dbReference type="PANTHER" id="PTHR47481:SF22">
    <property type="entry name" value="RETROTRANSPOSON GAG DOMAIN-CONTAINING PROTEIN"/>
    <property type="match status" value="1"/>
</dbReference>
<organism evidence="4">
    <name type="scientific">Fagus sylvatica</name>
    <name type="common">Beechnut</name>
    <dbReference type="NCBI Taxonomy" id="28930"/>
    <lineage>
        <taxon>Eukaryota</taxon>
        <taxon>Viridiplantae</taxon>
        <taxon>Streptophyta</taxon>
        <taxon>Embryophyta</taxon>
        <taxon>Tracheophyta</taxon>
        <taxon>Spermatophyta</taxon>
        <taxon>Magnoliopsida</taxon>
        <taxon>eudicotyledons</taxon>
        <taxon>Gunneridae</taxon>
        <taxon>Pentapetalae</taxon>
        <taxon>rosids</taxon>
        <taxon>fabids</taxon>
        <taxon>Fagales</taxon>
        <taxon>Fagaceae</taxon>
        <taxon>Fagus</taxon>
    </lineage>
</organism>
<feature type="domain" description="Integrase catalytic" evidence="3">
    <location>
        <begin position="523"/>
        <end position="687"/>
    </location>
</feature>
<evidence type="ECO:0000313" key="4">
    <source>
        <dbReference type="EMBL" id="SPD13828.1"/>
    </source>
</evidence>
<dbReference type="Pfam" id="PF07727">
    <property type="entry name" value="RVT_2"/>
    <property type="match status" value="1"/>
</dbReference>
<feature type="region of interest" description="Disordered" evidence="2">
    <location>
        <begin position="783"/>
        <end position="824"/>
    </location>
</feature>
<gene>
    <name evidence="4" type="ORF">FSB_LOCUS41710</name>
</gene>
<dbReference type="InterPro" id="IPR057670">
    <property type="entry name" value="SH3_retrovirus"/>
</dbReference>
<protein>
    <recommendedName>
        <fullName evidence="3">Integrase catalytic domain-containing protein</fullName>
    </recommendedName>
</protein>
<dbReference type="Gene3D" id="3.30.420.10">
    <property type="entry name" value="Ribonuclease H-like superfamily/Ribonuclease H"/>
    <property type="match status" value="1"/>
</dbReference>
<dbReference type="GO" id="GO:0003676">
    <property type="term" value="F:nucleic acid binding"/>
    <property type="evidence" value="ECO:0007669"/>
    <property type="project" value="InterPro"/>
</dbReference>
<dbReference type="PROSITE" id="PS50994">
    <property type="entry name" value="INTEGRASE"/>
    <property type="match status" value="1"/>
</dbReference>
<dbReference type="GO" id="GO:0015074">
    <property type="term" value="P:DNA integration"/>
    <property type="evidence" value="ECO:0007669"/>
    <property type="project" value="InterPro"/>
</dbReference>
<keyword evidence="1" id="KW-0064">Aspartyl protease</keyword>
<dbReference type="GO" id="GO:0004190">
    <property type="term" value="F:aspartic-type endopeptidase activity"/>
    <property type="evidence" value="ECO:0007669"/>
    <property type="project" value="UniProtKB-KW"/>
</dbReference>
<dbReference type="InterPro" id="IPR013103">
    <property type="entry name" value="RVT_2"/>
</dbReference>
<feature type="region of interest" description="Disordered" evidence="2">
    <location>
        <begin position="239"/>
        <end position="290"/>
    </location>
</feature>
<dbReference type="InterPro" id="IPR036397">
    <property type="entry name" value="RNaseH_sf"/>
</dbReference>
<evidence type="ECO:0000259" key="3">
    <source>
        <dbReference type="PROSITE" id="PS50994"/>
    </source>
</evidence>
<accession>A0A2N9HPD1</accession>
<evidence type="ECO:0000256" key="2">
    <source>
        <dbReference type="SAM" id="MobiDB-lite"/>
    </source>
</evidence>
<dbReference type="Pfam" id="PF13976">
    <property type="entry name" value="gag_pre-integrs"/>
    <property type="match status" value="1"/>
</dbReference>
<dbReference type="InterPro" id="IPR054722">
    <property type="entry name" value="PolX-like_BBD"/>
</dbReference>
<proteinExistence type="predicted"/>
<dbReference type="Pfam" id="PF22936">
    <property type="entry name" value="Pol_BBD"/>
    <property type="match status" value="1"/>
</dbReference>
<sequence length="1374" mass="153466">MSTSSSSTSETLISTNHTSPSLTPVHHLITIKLTRDNYLLWKAQVVPYLKGQHLFRFVDGSHPCPSQIVASASSDSAAVLLNSEFTKWQLQDQLILSALISSLSEKVMTHVVKCTTSRDIWLTLERMFTAQSRARAMQLHYKLATLKKGATSIADYFHTFTGLVDTLAAIGQPVNDSDALSFLLAGLGLEYDSLITSVHQRLQPPSIDELYGHLLNHELRLEHHTPTVDLSAASANIATNNRFSRGNGRGGGRSSQNGNGRGSPNFNGSKHFSPNNRGRGRGRNSATGPRSVCQVCNRPGHVALHCYHRFDNSYYSEQSAQMQAYYSNTQPASDPNWYTDTGATHHLTSDLANLNVHAEEYTGTDQIRVGNGKGLPVAHIGTTSLSTPHSSLILKDVLHVPQITKNLVSVQKFTSDTNTFFEFHPDYFLVKDRPTRKLLLHGLSNNGLYSFSSATPHSPPSAFLGERTSIDGWHSRLGHPAFPVVSRIISRFGLPASNKGHSSCSACLSSKSKQLPFSLSINRVSKPLELIYTDVWGPSPICSVNGFKYYVSFLDAFTRYTWLFPISCKSDVYATFKQFQLHVERFFDSKIKIVQSDWGGEYRSLQKFLHSLGIQHRLSCPRTHQQNGAIERKHRHIVETGLALLTHAHLPLKHWDDAFLTACYLINRLPTPLLNNTTPYEALFHSPPNYSLLKVFGCACWPNLRPYNSNKLQPRSIRCVFLGYSPIHKGYKCLHISSGRVYISRDVVFEEKNFPFNIGPTPHVPAPTPTNIGLPLLTLPTLCPNPSPRPNPSPLPNLTHSAQNPQTLSSSLNSTATSVVPHPPSPPLLLPVPSHPMVTRSKAHINTPKVFHDGTVRYPLPHALLTESDQSSLEPTCYTIAMKDPQWRAAMNSEFDALLKNRTWHLVSPQTARNIIGCKWVFRIKRRADGSIERFKARLVAKGFHQQPGIDFGETFSPVIKPTTVRTILSIAISNRWSIRQIDVQNAFLHGDLSEEVYMAQPPGFAHPQYPDHVCKLQKALYGLKQAPRAWFSRLTTWLLHFGFTGSQSDSSLFIYHHPTFTMYFLIYVDDIIITCSKASAITELLTLLQSEFAIKDLGGLNFFLGIEVVHSFSGVLLTQQRYILDLLKRTNMATAKPVCSPMAPSTHLSLFEGEHFTDDTLYRSTVGALQYLSITRPDIAFTVKKLSQYMHQPTLLHWQAVKRLLRYLKHTITHGLHLQPSNTTVLQAFTDADWAGNRDDRRSTGGFCVFLGKNLISWSCKKQATVARSSTEAEYKALANAAAEIQWFKSLLSELGITLSSTPILWFLSSRDQLADIFTKPLSSARFALLRSKLNVISLPLTLRGRVKDNYQSAKDDPQATQTTQTLKDKDQG</sequence>
<dbReference type="Pfam" id="PF00665">
    <property type="entry name" value="rve"/>
    <property type="match status" value="1"/>
</dbReference>
<dbReference type="CDD" id="cd09272">
    <property type="entry name" value="RNase_HI_RT_Ty1"/>
    <property type="match status" value="1"/>
</dbReference>
<name>A0A2N9HPD1_FAGSY</name>
<dbReference type="Pfam" id="PF25597">
    <property type="entry name" value="SH3_retrovirus"/>
    <property type="match status" value="1"/>
</dbReference>
<feature type="region of interest" description="Disordered" evidence="2">
    <location>
        <begin position="1351"/>
        <end position="1374"/>
    </location>
</feature>
<dbReference type="InterPro" id="IPR001584">
    <property type="entry name" value="Integrase_cat-core"/>
</dbReference>
<keyword evidence="1" id="KW-0645">Protease</keyword>
<dbReference type="SUPFAM" id="SSF56672">
    <property type="entry name" value="DNA/RNA polymerases"/>
    <property type="match status" value="1"/>
</dbReference>
<dbReference type="InterPro" id="IPR025724">
    <property type="entry name" value="GAG-pre-integrase_dom"/>
</dbReference>
<dbReference type="InterPro" id="IPR043502">
    <property type="entry name" value="DNA/RNA_pol_sf"/>
</dbReference>
<dbReference type="EMBL" id="OIVN01003825">
    <property type="protein sequence ID" value="SPD13828.1"/>
    <property type="molecule type" value="Genomic_DNA"/>
</dbReference>
<keyword evidence="1" id="KW-0378">Hydrolase</keyword>
<dbReference type="SUPFAM" id="SSF53098">
    <property type="entry name" value="Ribonuclease H-like"/>
    <property type="match status" value="1"/>
</dbReference>
<reference evidence="4" key="1">
    <citation type="submission" date="2018-02" db="EMBL/GenBank/DDBJ databases">
        <authorList>
            <person name="Cohen D.B."/>
            <person name="Kent A.D."/>
        </authorList>
    </citation>
    <scope>NUCLEOTIDE SEQUENCE</scope>
</reference>
<dbReference type="InterPro" id="IPR012337">
    <property type="entry name" value="RNaseH-like_sf"/>
</dbReference>
<dbReference type="PANTHER" id="PTHR47481">
    <property type="match status" value="1"/>
</dbReference>
<feature type="compositionally biased region" description="Polar residues" evidence="2">
    <location>
        <begin position="264"/>
        <end position="274"/>
    </location>
</feature>
<evidence type="ECO:0000256" key="1">
    <source>
        <dbReference type="ARBA" id="ARBA00022750"/>
    </source>
</evidence>